<dbReference type="Proteomes" id="UP000325415">
    <property type="component" value="Unassembled WGS sequence"/>
</dbReference>
<gene>
    <name evidence="1" type="ORF">DDE84_07280</name>
</gene>
<proteinExistence type="predicted"/>
<sequence length="167" mass="18718">MAFGALYLISGEVASWLSAQQRYRLRQYLRNVNAENLVRLTRRRAKLQEYWCRASLLETVRTQIRISAATDHLASKFHLASSTLIEGYANQETAEYLVAKYRLKLNAAPVMVRLRISEKLPSSEGDMPIGVCAADLAESEDPRERRAGLETLTGLLASFKEAGDNGK</sequence>
<name>A0A5N6RVB7_9BIFI</name>
<dbReference type="AlphaFoldDB" id="A0A5N6RVB7"/>
<dbReference type="EMBL" id="QDAG01000007">
    <property type="protein sequence ID" value="KAE8127719.1"/>
    <property type="molecule type" value="Genomic_DNA"/>
</dbReference>
<keyword evidence="2" id="KW-1185">Reference proteome</keyword>
<protein>
    <submittedName>
        <fullName evidence="1">Uncharacterized protein</fullName>
    </submittedName>
</protein>
<accession>A0A5N6RVB7</accession>
<comment type="caution">
    <text evidence="1">The sequence shown here is derived from an EMBL/GenBank/DDBJ whole genome shotgun (WGS) entry which is preliminary data.</text>
</comment>
<reference evidence="1 2" key="1">
    <citation type="submission" date="2018-04" db="EMBL/GenBank/DDBJ databases">
        <authorList>
            <person name="Eckel V.P."/>
            <person name="Vogel R.F."/>
        </authorList>
    </citation>
    <scope>NUCLEOTIDE SEQUENCE [LARGE SCALE GENOMIC DNA]</scope>
    <source>
        <strain evidence="2">TMW 2.1764</strain>
    </source>
</reference>
<organism evidence="1 2">
    <name type="scientific">Bifidobacterium tibiigranuli</name>
    <dbReference type="NCBI Taxonomy" id="2172043"/>
    <lineage>
        <taxon>Bacteria</taxon>
        <taxon>Bacillati</taxon>
        <taxon>Actinomycetota</taxon>
        <taxon>Actinomycetes</taxon>
        <taxon>Bifidobacteriales</taxon>
        <taxon>Bifidobacteriaceae</taxon>
        <taxon>Bifidobacterium</taxon>
    </lineage>
</organism>
<evidence type="ECO:0000313" key="1">
    <source>
        <dbReference type="EMBL" id="KAE8127719.1"/>
    </source>
</evidence>
<evidence type="ECO:0000313" key="2">
    <source>
        <dbReference type="Proteomes" id="UP000325415"/>
    </source>
</evidence>